<dbReference type="AlphaFoldDB" id="A0A8S9M9T0"/>
<feature type="compositionally biased region" description="Basic and acidic residues" evidence="1">
    <location>
        <begin position="47"/>
        <end position="60"/>
    </location>
</feature>
<proteinExistence type="predicted"/>
<evidence type="ECO:0000313" key="2">
    <source>
        <dbReference type="EMBL" id="KAF2613966.1"/>
    </source>
</evidence>
<protein>
    <submittedName>
        <fullName evidence="2">Uncharacterized protein</fullName>
    </submittedName>
</protein>
<name>A0A8S9M9T0_BRACR</name>
<evidence type="ECO:0000256" key="1">
    <source>
        <dbReference type="SAM" id="MobiDB-lite"/>
    </source>
</evidence>
<dbReference type="EMBL" id="QGKY02000089">
    <property type="protein sequence ID" value="KAF2613966.1"/>
    <property type="molecule type" value="Genomic_DNA"/>
</dbReference>
<comment type="caution">
    <text evidence="2">The sequence shown here is derived from an EMBL/GenBank/DDBJ whole genome shotgun (WGS) entry which is preliminary data.</text>
</comment>
<organism evidence="2">
    <name type="scientific">Brassica cretica</name>
    <name type="common">Mustard</name>
    <dbReference type="NCBI Taxonomy" id="69181"/>
    <lineage>
        <taxon>Eukaryota</taxon>
        <taxon>Viridiplantae</taxon>
        <taxon>Streptophyta</taxon>
        <taxon>Embryophyta</taxon>
        <taxon>Tracheophyta</taxon>
        <taxon>Spermatophyta</taxon>
        <taxon>Magnoliopsida</taxon>
        <taxon>eudicotyledons</taxon>
        <taxon>Gunneridae</taxon>
        <taxon>Pentapetalae</taxon>
        <taxon>rosids</taxon>
        <taxon>malvids</taxon>
        <taxon>Brassicales</taxon>
        <taxon>Brassicaceae</taxon>
        <taxon>Brassiceae</taxon>
        <taxon>Brassica</taxon>
    </lineage>
</organism>
<feature type="compositionally biased region" description="Polar residues" evidence="1">
    <location>
        <begin position="27"/>
        <end position="46"/>
    </location>
</feature>
<feature type="compositionally biased region" description="Basic and acidic residues" evidence="1">
    <location>
        <begin position="14"/>
        <end position="26"/>
    </location>
</feature>
<feature type="region of interest" description="Disordered" evidence="1">
    <location>
        <begin position="1"/>
        <end position="94"/>
    </location>
</feature>
<sequence>MSPKLPLKNLKRRNSAEIEPSSRSEIDQPQSPSPKSRSDISPSLTTEGHHRVPDVEKSLKVEAQPTRLSDAPSRTARSPARESHAPPDVPWGSAPDKIGMHGFIMESSKDICSLFDSYLPNHEASTHEITWRMFSTQLRSSLKKNQIKRSSYVIVMLFTNQMIFSSREFRPPEKLEMANLLSDEPTVNSIMTKVIIHVLNVQESIGLDGFQKDSKTNLFGPNGETDKYWLREKMDFDQASKGHVLAHIRSIFFTFQSPGRGYMKRTLLSFLVRLSPSFDPSFVGPFSILSDLSSYQPYRKSDPVLGVSPPPSTGVYVCAAHAPPSPTTVFRSHHIRPPSVCRQETATVSPPRLHCGRHRVCVHVELNSHSGSSITQVSGETDEQERLLPGGLLKGEVLGSTNARRTNNLPEGSLGITGEGLVLQSTDANPSPIQRLPDFWFRSRRFPRLRTALAPPQLCISGLRGVVWWLLRCRSCSVCTVWWRCGGALELSIECGEVPRISPMSLFLLPMVSGGHMCFSGVRSLSPASSSGNVRWSWRRVVWQLMRFRCVPSSSCPSSGQFPGGSGVVFAVS</sequence>
<accession>A0A8S9M9T0</accession>
<gene>
    <name evidence="2" type="ORF">F2Q70_00013304</name>
</gene>
<reference evidence="2" key="1">
    <citation type="submission" date="2019-12" db="EMBL/GenBank/DDBJ databases">
        <title>Genome sequencing and annotation of Brassica cretica.</title>
        <authorList>
            <person name="Studholme D.J."/>
            <person name="Sarris P.F."/>
        </authorList>
    </citation>
    <scope>NUCLEOTIDE SEQUENCE</scope>
    <source>
        <strain evidence="2">PFS-102/07</strain>
        <tissue evidence="2">Leaf</tissue>
    </source>
</reference>